<dbReference type="Pfam" id="PF00078">
    <property type="entry name" value="RVT_1"/>
    <property type="match status" value="1"/>
</dbReference>
<evidence type="ECO:0000256" key="4">
    <source>
        <dbReference type="ARBA" id="ARBA00022722"/>
    </source>
</evidence>
<feature type="transmembrane region" description="Helical" evidence="8">
    <location>
        <begin position="76"/>
        <end position="94"/>
    </location>
</feature>
<organism evidence="11 12">
    <name type="scientific">Cajanus cajan</name>
    <name type="common">Pigeon pea</name>
    <name type="synonym">Cajanus indicus</name>
    <dbReference type="NCBI Taxonomy" id="3821"/>
    <lineage>
        <taxon>Eukaryota</taxon>
        <taxon>Viridiplantae</taxon>
        <taxon>Streptophyta</taxon>
        <taxon>Embryophyta</taxon>
        <taxon>Tracheophyta</taxon>
        <taxon>Spermatophyta</taxon>
        <taxon>Magnoliopsida</taxon>
        <taxon>eudicotyledons</taxon>
        <taxon>Gunneridae</taxon>
        <taxon>Pentapetalae</taxon>
        <taxon>rosids</taxon>
        <taxon>fabids</taxon>
        <taxon>Fabales</taxon>
        <taxon>Fabaceae</taxon>
        <taxon>Papilionoideae</taxon>
        <taxon>50 kb inversion clade</taxon>
        <taxon>NPAAA clade</taxon>
        <taxon>indigoferoid/millettioid clade</taxon>
        <taxon>Phaseoleae</taxon>
        <taxon>Cajanus</taxon>
    </lineage>
</organism>
<dbReference type="Proteomes" id="UP000075243">
    <property type="component" value="Unassembled WGS sequence"/>
</dbReference>
<dbReference type="InterPro" id="IPR000477">
    <property type="entry name" value="RT_dom"/>
</dbReference>
<dbReference type="AlphaFoldDB" id="A0A151RGR4"/>
<dbReference type="Gramene" id="C.cajan_33701.t">
    <property type="protein sequence ID" value="C.cajan_33701.t"/>
    <property type="gene ID" value="C.cajan_33701"/>
</dbReference>
<dbReference type="CDD" id="cd01647">
    <property type="entry name" value="RT_LTR"/>
    <property type="match status" value="1"/>
</dbReference>
<evidence type="ECO:0000259" key="9">
    <source>
        <dbReference type="Pfam" id="PF00078"/>
    </source>
</evidence>
<dbReference type="SUPFAM" id="SSF56672">
    <property type="entry name" value="DNA/RNA polymerases"/>
    <property type="match status" value="1"/>
</dbReference>
<keyword evidence="12" id="KW-1185">Reference proteome</keyword>
<keyword evidence="3" id="KW-0548">Nucleotidyltransferase</keyword>
<dbReference type="FunFam" id="3.10.10.10:FF:000007">
    <property type="entry name" value="Retrovirus-related Pol polyprotein from transposon 17.6-like Protein"/>
    <property type="match status" value="1"/>
</dbReference>
<dbReference type="InterPro" id="IPR043502">
    <property type="entry name" value="DNA/RNA_pol_sf"/>
</dbReference>
<keyword evidence="2" id="KW-0808">Transferase</keyword>
<proteinExistence type="predicted"/>
<dbReference type="GO" id="GO:0003964">
    <property type="term" value="F:RNA-directed DNA polymerase activity"/>
    <property type="evidence" value="ECO:0007669"/>
    <property type="project" value="UniProtKB-KW"/>
</dbReference>
<dbReference type="GO" id="GO:0006508">
    <property type="term" value="P:proteolysis"/>
    <property type="evidence" value="ECO:0007669"/>
    <property type="project" value="UniProtKB-KW"/>
</dbReference>
<evidence type="ECO:0000256" key="1">
    <source>
        <dbReference type="ARBA" id="ARBA00022670"/>
    </source>
</evidence>
<dbReference type="PANTHER" id="PTHR24559">
    <property type="entry name" value="TRANSPOSON TY3-I GAG-POL POLYPROTEIN"/>
    <property type="match status" value="1"/>
</dbReference>
<accession>A0A151RGR4</accession>
<keyword evidence="8" id="KW-0812">Transmembrane</keyword>
<dbReference type="InterPro" id="IPR041373">
    <property type="entry name" value="RT_RNaseH"/>
</dbReference>
<keyword evidence="6" id="KW-0378">Hydrolase</keyword>
<dbReference type="GO" id="GO:0004519">
    <property type="term" value="F:endonuclease activity"/>
    <property type="evidence" value="ECO:0007669"/>
    <property type="project" value="UniProtKB-KW"/>
</dbReference>
<feature type="non-terminal residue" evidence="11">
    <location>
        <position position="1"/>
    </location>
</feature>
<dbReference type="InterPro" id="IPR053134">
    <property type="entry name" value="RNA-dir_DNA_polymerase"/>
</dbReference>
<keyword evidence="7" id="KW-0695">RNA-directed DNA polymerase</keyword>
<keyword evidence="4" id="KW-0540">Nuclease</keyword>
<protein>
    <submittedName>
        <fullName evidence="11">Retrovirus-related Pol polyprotein from transposon 297 family</fullName>
    </submittedName>
</protein>
<evidence type="ECO:0000256" key="5">
    <source>
        <dbReference type="ARBA" id="ARBA00022759"/>
    </source>
</evidence>
<keyword evidence="1" id="KW-0645">Protease</keyword>
<evidence type="ECO:0000313" key="12">
    <source>
        <dbReference type="Proteomes" id="UP000075243"/>
    </source>
</evidence>
<sequence>VDELIDEWHGAKYFSKLDLKSSYHQIWVKEEDVPETAFHTHKGHYEFLVMSFGLTNAPVTFQSIMNQIFKPYLRKFVLVFIFLMMCWFIVIPTWETHLNHLALVFGVLKKTKSVAKSVYEKELMALVLAIHHWRYYLLGQRFVVYTNQKSLKHLLEQQITTANQQCWMAK</sequence>
<dbReference type="EMBL" id="KQ483755">
    <property type="protein sequence ID" value="KYP41729.1"/>
    <property type="molecule type" value="Genomic_DNA"/>
</dbReference>
<dbReference type="Pfam" id="PF17917">
    <property type="entry name" value="RT_RNaseH"/>
    <property type="match status" value="1"/>
</dbReference>
<feature type="domain" description="Reverse transcriptase RNase H-like" evidence="10">
    <location>
        <begin position="117"/>
        <end position="169"/>
    </location>
</feature>
<keyword evidence="8" id="KW-0472">Membrane</keyword>
<dbReference type="PANTHER" id="PTHR24559:SF444">
    <property type="entry name" value="REVERSE TRANSCRIPTASE DOMAIN-CONTAINING PROTEIN"/>
    <property type="match status" value="1"/>
</dbReference>
<name>A0A151RGR4_CAJCA</name>
<dbReference type="GO" id="GO:0008233">
    <property type="term" value="F:peptidase activity"/>
    <property type="evidence" value="ECO:0007669"/>
    <property type="project" value="UniProtKB-KW"/>
</dbReference>
<dbReference type="Gene3D" id="3.30.70.270">
    <property type="match status" value="1"/>
</dbReference>
<dbReference type="InterPro" id="IPR043128">
    <property type="entry name" value="Rev_trsase/Diguanyl_cyclase"/>
</dbReference>
<evidence type="ECO:0000256" key="7">
    <source>
        <dbReference type="ARBA" id="ARBA00022918"/>
    </source>
</evidence>
<gene>
    <name evidence="11" type="ORF">KK1_036898</name>
</gene>
<keyword evidence="8" id="KW-1133">Transmembrane helix</keyword>
<keyword evidence="5" id="KW-0255">Endonuclease</keyword>
<evidence type="ECO:0000256" key="2">
    <source>
        <dbReference type="ARBA" id="ARBA00022679"/>
    </source>
</evidence>
<evidence type="ECO:0000259" key="10">
    <source>
        <dbReference type="Pfam" id="PF17917"/>
    </source>
</evidence>
<evidence type="ECO:0000256" key="3">
    <source>
        <dbReference type="ARBA" id="ARBA00022695"/>
    </source>
</evidence>
<dbReference type="Gene3D" id="3.10.10.10">
    <property type="entry name" value="HIV Type 1 Reverse Transcriptase, subunit A, domain 1"/>
    <property type="match status" value="1"/>
</dbReference>
<evidence type="ECO:0000256" key="8">
    <source>
        <dbReference type="SAM" id="Phobius"/>
    </source>
</evidence>
<evidence type="ECO:0000256" key="6">
    <source>
        <dbReference type="ARBA" id="ARBA00022801"/>
    </source>
</evidence>
<reference evidence="11" key="1">
    <citation type="journal article" date="2012" name="Nat. Biotechnol.">
        <title>Draft genome sequence of pigeonpea (Cajanus cajan), an orphan legume crop of resource-poor farmers.</title>
        <authorList>
            <person name="Varshney R.K."/>
            <person name="Chen W."/>
            <person name="Li Y."/>
            <person name="Bharti A.K."/>
            <person name="Saxena R.K."/>
            <person name="Schlueter J.A."/>
            <person name="Donoghue M.T."/>
            <person name="Azam S."/>
            <person name="Fan G."/>
            <person name="Whaley A.M."/>
            <person name="Farmer A.D."/>
            <person name="Sheridan J."/>
            <person name="Iwata A."/>
            <person name="Tuteja R."/>
            <person name="Penmetsa R.V."/>
            <person name="Wu W."/>
            <person name="Upadhyaya H.D."/>
            <person name="Yang S.P."/>
            <person name="Shah T."/>
            <person name="Saxena K.B."/>
            <person name="Michael T."/>
            <person name="McCombie W.R."/>
            <person name="Yang B."/>
            <person name="Zhang G."/>
            <person name="Yang H."/>
            <person name="Wang J."/>
            <person name="Spillane C."/>
            <person name="Cook D.R."/>
            <person name="May G.D."/>
            <person name="Xu X."/>
            <person name="Jackson S.A."/>
        </authorList>
    </citation>
    <scope>NUCLEOTIDE SEQUENCE [LARGE SCALE GENOMIC DNA]</scope>
</reference>
<evidence type="ECO:0000313" key="11">
    <source>
        <dbReference type="EMBL" id="KYP41729.1"/>
    </source>
</evidence>
<feature type="domain" description="Reverse transcriptase" evidence="9">
    <location>
        <begin position="7"/>
        <end position="109"/>
    </location>
</feature>